<dbReference type="PANTHER" id="PTHR30472:SF37">
    <property type="entry name" value="FE(3+) DICITRATE TRANSPORT SYSTEM PERMEASE PROTEIN FECD-RELATED"/>
    <property type="match status" value="1"/>
</dbReference>
<feature type="transmembrane region" description="Helical" evidence="9">
    <location>
        <begin position="313"/>
        <end position="334"/>
    </location>
</feature>
<keyword evidence="11" id="KW-1185">Reference proteome</keyword>
<feature type="transmembrane region" description="Helical" evidence="9">
    <location>
        <begin position="354"/>
        <end position="377"/>
    </location>
</feature>
<dbReference type="CDD" id="cd06550">
    <property type="entry name" value="TM_ABC_iron-siderophores_like"/>
    <property type="match status" value="1"/>
</dbReference>
<dbReference type="InterPro" id="IPR037294">
    <property type="entry name" value="ABC_BtuC-like"/>
</dbReference>
<dbReference type="EMBL" id="CP081869">
    <property type="protein sequence ID" value="QZO02145.1"/>
    <property type="molecule type" value="Genomic_DNA"/>
</dbReference>
<dbReference type="AlphaFoldDB" id="A0A9E6RDW7"/>
<dbReference type="GO" id="GO:0022857">
    <property type="term" value="F:transmembrane transporter activity"/>
    <property type="evidence" value="ECO:0007669"/>
    <property type="project" value="InterPro"/>
</dbReference>
<evidence type="ECO:0000256" key="3">
    <source>
        <dbReference type="ARBA" id="ARBA00022448"/>
    </source>
</evidence>
<dbReference type="PANTHER" id="PTHR30472">
    <property type="entry name" value="FERRIC ENTEROBACTIN TRANSPORT SYSTEM PERMEASE PROTEIN"/>
    <property type="match status" value="1"/>
</dbReference>
<comment type="similarity">
    <text evidence="2">Belongs to the binding-protein-dependent transport system permease family. FecCD subfamily.</text>
</comment>
<evidence type="ECO:0000256" key="7">
    <source>
        <dbReference type="ARBA" id="ARBA00023136"/>
    </source>
</evidence>
<feature type="transmembrane region" description="Helical" evidence="9">
    <location>
        <begin position="427"/>
        <end position="444"/>
    </location>
</feature>
<feature type="transmembrane region" description="Helical" evidence="9">
    <location>
        <begin position="129"/>
        <end position="148"/>
    </location>
</feature>
<dbReference type="SUPFAM" id="SSF81345">
    <property type="entry name" value="ABC transporter involved in vitamin B12 uptake, BtuC"/>
    <property type="match status" value="2"/>
</dbReference>
<feature type="transmembrane region" description="Helical" evidence="9">
    <location>
        <begin position="104"/>
        <end position="123"/>
    </location>
</feature>
<dbReference type="Proteomes" id="UP000825701">
    <property type="component" value="Chromosome"/>
</dbReference>
<dbReference type="KEGG" id="cmet:K6K41_13295"/>
<dbReference type="Pfam" id="PF01032">
    <property type="entry name" value="FecCD"/>
    <property type="match status" value="2"/>
</dbReference>
<sequence>MSASEKSASSCFSRVRSPGLLALAVAAPALVATLIAFDRMLPPELWIDAVLHPDLTDLRQVAFAYSAVPRALVSLVAGAALGLAGALLQIALRNPIAEPATLGTFAGAGLALSAATLFAPWMLGAGAELVALGGAAAATGLAVTLAGRQASPVRLALGGLVVTLTCGAATAAMVTLTSDDMAPLFVWQSGSLAQDGGPAAFGLTLRLALGCALALVLVRPLSVLGLSDAAAGALGVRPGTIRLAAVTLAVALSASVAAMVGVIGFVGLAAPALARLGGAQSVGSRLFWSSVLGAATLWLADRFSSALPFPQEVPTGAVTALVGAPLVVLLLRRLRADPWPLDPPRSTPRDANSAFLLLLLAAGLAVGVVSLTFGCGLDGWDWTRLDGEIAALRAPRVAAAFGAGALLGIAGAILQRVTRNPLAAPETLGVSAGAMLGVLAMLVLTTGFDRASTVVAASIGSLATLVLVAAAGRGSAATPERILLAGVAAATMASGFAALFLASGDPRALLAYAWMAGSTYRTGALEAGLALTAGLTAIAVSPLASRVVEALGLGETSAASLGLAVGKARAALVLGAAVMTALATVAMGPLTFVGLLAPHAARLLGFRRASAHLPAAGLVGGGLLTLADFGPQCDLSLANPWRRGGFTFGWGVHARAPMARVQSAMKPSTALSVTASAHLRNGCFGSAAAPAAADFVRSDCLVQRRKRTSADCPWAPSELSVLPMGLKARVVRTALERRRPRCQGSEPCSRAFHAPGATGTPSGCQSSCRSATPSCGAGCACHMPSARGRSYGPTCRPTGRTGAFRCVGLACSGSGTASHPVDHLSPAAGPRAHLLQAR</sequence>
<name>A0A9E6RDW7_9HYPH</name>
<feature type="transmembrane region" description="Helical" evidence="9">
    <location>
        <begin position="570"/>
        <end position="597"/>
    </location>
</feature>
<dbReference type="GO" id="GO:0033214">
    <property type="term" value="P:siderophore-iron import into cell"/>
    <property type="evidence" value="ECO:0007669"/>
    <property type="project" value="TreeGrafter"/>
</dbReference>
<feature type="transmembrane region" description="Helical" evidence="9">
    <location>
        <begin position="397"/>
        <end position="415"/>
    </location>
</feature>
<keyword evidence="3" id="KW-0813">Transport</keyword>
<evidence type="ECO:0000256" key="6">
    <source>
        <dbReference type="ARBA" id="ARBA00022989"/>
    </source>
</evidence>
<accession>A0A9E6RDW7</accession>
<dbReference type="InterPro" id="IPR000522">
    <property type="entry name" value="ABC_transptr_permease_BtuC"/>
</dbReference>
<evidence type="ECO:0000313" key="11">
    <source>
        <dbReference type="Proteomes" id="UP000825701"/>
    </source>
</evidence>
<feature type="transmembrane region" description="Helical" evidence="9">
    <location>
        <begin position="243"/>
        <end position="270"/>
    </location>
</feature>
<dbReference type="GO" id="GO:0005886">
    <property type="term" value="C:plasma membrane"/>
    <property type="evidence" value="ECO:0007669"/>
    <property type="project" value="UniProtKB-SubCell"/>
</dbReference>
<feature type="transmembrane region" description="Helical" evidence="9">
    <location>
        <begin position="482"/>
        <end position="502"/>
    </location>
</feature>
<feature type="transmembrane region" description="Helical" evidence="9">
    <location>
        <begin position="523"/>
        <end position="544"/>
    </location>
</feature>
<gene>
    <name evidence="10" type="ORF">K6K41_13295</name>
</gene>
<evidence type="ECO:0000256" key="8">
    <source>
        <dbReference type="SAM" id="MobiDB-lite"/>
    </source>
</evidence>
<feature type="transmembrane region" description="Helical" evidence="9">
    <location>
        <begin position="71"/>
        <end position="92"/>
    </location>
</feature>
<feature type="transmembrane region" description="Helical" evidence="9">
    <location>
        <begin position="196"/>
        <end position="218"/>
    </location>
</feature>
<keyword evidence="5 9" id="KW-0812">Transmembrane</keyword>
<evidence type="ECO:0000256" key="1">
    <source>
        <dbReference type="ARBA" id="ARBA00004651"/>
    </source>
</evidence>
<feature type="transmembrane region" description="Helical" evidence="9">
    <location>
        <begin position="20"/>
        <end position="37"/>
    </location>
</feature>
<feature type="transmembrane region" description="Helical" evidence="9">
    <location>
        <begin position="155"/>
        <end position="176"/>
    </location>
</feature>
<comment type="subcellular location">
    <subcellularLocation>
        <location evidence="1">Cell membrane</location>
        <topology evidence="1">Multi-pass membrane protein</topology>
    </subcellularLocation>
</comment>
<proteinExistence type="inferred from homology"/>
<evidence type="ECO:0000313" key="10">
    <source>
        <dbReference type="EMBL" id="QZO02145.1"/>
    </source>
</evidence>
<keyword evidence="6 9" id="KW-1133">Transmembrane helix</keyword>
<feature type="transmembrane region" description="Helical" evidence="9">
    <location>
        <begin position="451"/>
        <end position="470"/>
    </location>
</feature>
<evidence type="ECO:0000256" key="9">
    <source>
        <dbReference type="SAM" id="Phobius"/>
    </source>
</evidence>
<evidence type="ECO:0000256" key="2">
    <source>
        <dbReference type="ARBA" id="ARBA00007935"/>
    </source>
</evidence>
<keyword evidence="4" id="KW-1003">Cell membrane</keyword>
<keyword evidence="7 9" id="KW-0472">Membrane</keyword>
<organism evidence="10 11">
    <name type="scientific">Chenggangzhangella methanolivorans</name>
    <dbReference type="NCBI Taxonomy" id="1437009"/>
    <lineage>
        <taxon>Bacteria</taxon>
        <taxon>Pseudomonadati</taxon>
        <taxon>Pseudomonadota</taxon>
        <taxon>Alphaproteobacteria</taxon>
        <taxon>Hyphomicrobiales</taxon>
        <taxon>Methylopilaceae</taxon>
        <taxon>Chenggangzhangella</taxon>
    </lineage>
</organism>
<feature type="region of interest" description="Disordered" evidence="8">
    <location>
        <begin position="816"/>
        <end position="838"/>
    </location>
</feature>
<protein>
    <submittedName>
        <fullName evidence="10">Iron ABC transporter permease</fullName>
    </submittedName>
</protein>
<dbReference type="Gene3D" id="1.10.3470.10">
    <property type="entry name" value="ABC transporter involved in vitamin B12 uptake, BtuC"/>
    <property type="match status" value="2"/>
</dbReference>
<evidence type="ECO:0000256" key="4">
    <source>
        <dbReference type="ARBA" id="ARBA00022475"/>
    </source>
</evidence>
<evidence type="ECO:0000256" key="5">
    <source>
        <dbReference type="ARBA" id="ARBA00022692"/>
    </source>
</evidence>
<reference evidence="10" key="1">
    <citation type="submission" date="2021-08" db="EMBL/GenBank/DDBJ databases">
        <authorList>
            <person name="Zhang H."/>
            <person name="Xu M."/>
            <person name="Yu Z."/>
            <person name="Yang L."/>
            <person name="Cai Y."/>
        </authorList>
    </citation>
    <scope>NUCLEOTIDE SEQUENCE</scope>
    <source>
        <strain evidence="10">CHL1</strain>
    </source>
</reference>